<protein>
    <submittedName>
        <fullName evidence="1">Uncharacterized protein</fullName>
    </submittedName>
</protein>
<sequence length="129" mass="14138">MTTEEFLKLYNSLAGDELVHAEIAERLGFDTAYLTKRLQRAGIVEPTWSRVERQALALIRRVAGRGDTLTSFDLPFALTDAAQGADQFVLNWAERMGIIERGPVVASKITSHLVRQYVPAGAPVLAVAA</sequence>
<dbReference type="KEGG" id="vg:63911645"/>
<proteinExistence type="predicted"/>
<dbReference type="Proteomes" id="UP000318136">
    <property type="component" value="Segment"/>
</dbReference>
<dbReference type="GeneID" id="63911645"/>
<evidence type="ECO:0000313" key="1">
    <source>
        <dbReference type="EMBL" id="QDH85076.1"/>
    </source>
</evidence>
<name>A0A514CX34_9CAUD</name>
<gene>
    <name evidence="1" type="primary">39</name>
    <name evidence="1" type="ORF">SEA_DARDANUS_39</name>
</gene>
<dbReference type="RefSeq" id="YP_010050907.1">
    <property type="nucleotide sequence ID" value="NC_054435.1"/>
</dbReference>
<organism evidence="1 2">
    <name type="scientific">Gordonia phage Dardanus</name>
    <dbReference type="NCBI Taxonomy" id="2588489"/>
    <lineage>
        <taxon>Viruses</taxon>
        <taxon>Duplodnaviria</taxon>
        <taxon>Heunggongvirae</taxon>
        <taxon>Uroviricota</taxon>
        <taxon>Caudoviricetes</taxon>
        <taxon>Ruthgordonvirinae</taxon>
        <taxon>Dardanusvirus</taxon>
        <taxon>Dardanusvirus dardanus</taxon>
    </lineage>
</organism>
<accession>A0A514CX34</accession>
<evidence type="ECO:0000313" key="2">
    <source>
        <dbReference type="Proteomes" id="UP000318136"/>
    </source>
</evidence>
<keyword evidence="2" id="KW-1185">Reference proteome</keyword>
<reference evidence="1 2" key="1">
    <citation type="submission" date="2019-05" db="EMBL/GenBank/DDBJ databases">
        <authorList>
            <person name="Bordelon H.A."/>
            <person name="Brister E.M."/>
            <person name="Bryans A.M."/>
            <person name="Calk A.E."/>
            <person name="Capers C."/>
            <person name="Corrent J.M."/>
            <person name="Delphin C.N."/>
            <person name="Erbelding G.W."/>
            <person name="Gottschalck B.A."/>
            <person name="Hale B.T."/>
            <person name="Jones N.T."/>
            <person name="Mire A.R."/>
            <person name="Perkins A.R."/>
            <person name="Quackenbush R.D."/>
            <person name="Rogers C.S."/>
            <person name="Stewart N.C."/>
            <person name="Threeton H.N."/>
            <person name="Wiggins Z.F."/>
            <person name="Hancock A.M."/>
            <person name="Gissendanner C.R."/>
            <person name="Findley A.M."/>
            <person name="Wills S.J."/>
            <person name="Clifford K.A."/>
            <person name="Elmore F.L."/>
            <person name="Knight M.S."/>
            <person name="Le K."/>
            <person name="Lobaina D."/>
            <person name="Nougues D."/>
            <person name="Salama A."/>
            <person name="Stoeber S.D."/>
            <person name="Sweeney K.J."/>
            <person name="Truong T.G."/>
            <person name="Alvaro L.E."/>
            <person name="Isern S."/>
            <person name="Michael S.F."/>
            <person name="Monti D.L."/>
            <person name="Garlena R.A."/>
            <person name="Russell D.A."/>
            <person name="Pope W.H."/>
            <person name="Jacobs-Sera D."/>
            <person name="Hatfull G.F."/>
        </authorList>
    </citation>
    <scope>NUCLEOTIDE SEQUENCE [LARGE SCALE GENOMIC DNA]</scope>
</reference>
<dbReference type="EMBL" id="MN010758">
    <property type="protein sequence ID" value="QDH85076.1"/>
    <property type="molecule type" value="Genomic_DNA"/>
</dbReference>